<keyword evidence="3" id="KW-1185">Reference proteome</keyword>
<keyword evidence="1" id="KW-0732">Signal</keyword>
<reference evidence="2 3" key="1">
    <citation type="submission" date="2020-08" db="EMBL/GenBank/DDBJ databases">
        <title>Novel species isolated from subtropical streams in China.</title>
        <authorList>
            <person name="Lu H."/>
        </authorList>
    </citation>
    <scope>NUCLEOTIDE SEQUENCE [LARGE SCALE GENOMIC DNA]</scope>
    <source>
        <strain evidence="2 3">LX15W</strain>
    </source>
</reference>
<accession>A0ABR6YD92</accession>
<proteinExistence type="predicted"/>
<comment type="caution">
    <text evidence="2">The sequence shown here is derived from an EMBL/GenBank/DDBJ whole genome shotgun (WGS) entry which is preliminary data.</text>
</comment>
<feature type="chain" id="PRO_5046028988" description="MipA/OmpV family protein" evidence="1">
    <location>
        <begin position="23"/>
        <end position="279"/>
    </location>
</feature>
<feature type="signal peptide" evidence="1">
    <location>
        <begin position="1"/>
        <end position="22"/>
    </location>
</feature>
<dbReference type="RefSeq" id="WP_186942495.1">
    <property type="nucleotide sequence ID" value="NZ_JACOGA010000011.1"/>
</dbReference>
<dbReference type="SUPFAM" id="SSF56935">
    <property type="entry name" value="Porins"/>
    <property type="match status" value="1"/>
</dbReference>
<sequence length="279" mass="30754">MKKIACLTILAAVSAVPLAVHAQDFRWNQASVIASQVHPTYSLSQTGKNSFGGITSISSSQDLTLASPLEFGYIPPSKQGKRGSSRGLFLNQSNSTALNFSKSDKLDYGLDFSLDRKRDPYELTQIGTGKNQLSGTDFSTSAFINYRINPTYSLGSSIRYGTGYERGTQLSVSAKANKVFGKRHNLTAVFSVNWSNLSSASKNPFSALDWQQSQNYLSLNNNLNRTELRIGSSWNWNIDTNWSLSTGVSARHSLNSPVNNPFFTQRTPVTVFSIATYRF</sequence>
<dbReference type="Proteomes" id="UP000624279">
    <property type="component" value="Unassembled WGS sequence"/>
</dbReference>
<evidence type="ECO:0000313" key="2">
    <source>
        <dbReference type="EMBL" id="MBC3874504.1"/>
    </source>
</evidence>
<organism evidence="2 3">
    <name type="scientific">Undibacterium flavidum</name>
    <dbReference type="NCBI Taxonomy" id="2762297"/>
    <lineage>
        <taxon>Bacteria</taxon>
        <taxon>Pseudomonadati</taxon>
        <taxon>Pseudomonadota</taxon>
        <taxon>Betaproteobacteria</taxon>
        <taxon>Burkholderiales</taxon>
        <taxon>Oxalobacteraceae</taxon>
        <taxon>Undibacterium</taxon>
    </lineage>
</organism>
<gene>
    <name evidence="2" type="ORF">H8K55_12965</name>
</gene>
<dbReference type="EMBL" id="JACOGA010000011">
    <property type="protein sequence ID" value="MBC3874504.1"/>
    <property type="molecule type" value="Genomic_DNA"/>
</dbReference>
<protein>
    <recommendedName>
        <fullName evidence="4">MipA/OmpV family protein</fullName>
    </recommendedName>
</protein>
<evidence type="ECO:0000313" key="3">
    <source>
        <dbReference type="Proteomes" id="UP000624279"/>
    </source>
</evidence>
<evidence type="ECO:0000256" key="1">
    <source>
        <dbReference type="SAM" id="SignalP"/>
    </source>
</evidence>
<evidence type="ECO:0008006" key="4">
    <source>
        <dbReference type="Google" id="ProtNLM"/>
    </source>
</evidence>
<name>A0ABR6YD92_9BURK</name>